<dbReference type="PIRSF" id="PIRSF016661">
    <property type="entry name" value="BioY"/>
    <property type="match status" value="1"/>
</dbReference>
<evidence type="ECO:0000256" key="1">
    <source>
        <dbReference type="PIRNR" id="PIRNR016661"/>
    </source>
</evidence>
<feature type="transmembrane region" description="Helical" evidence="2">
    <location>
        <begin position="78"/>
        <end position="98"/>
    </location>
</feature>
<dbReference type="PANTHER" id="PTHR34295:SF1">
    <property type="entry name" value="BIOTIN TRANSPORTER BIOY"/>
    <property type="match status" value="1"/>
</dbReference>
<reference evidence="3 5" key="4">
    <citation type="journal article" date="2003" name="Mol. Microbiol.">
        <title>An integrated analysis of the genome of the hyperthermophilic archaeon Pyrococcus abyssi.</title>
        <authorList>
            <person name="Cohen G."/>
            <person name="Barbe V."/>
            <person name="Flament D."/>
            <person name="Galperin M."/>
            <person name="Heilig R."/>
            <person name="Ripp R."/>
            <person name="Lecompte O."/>
            <person name="Prieur D."/>
            <person name="Poch O."/>
            <person name="Quellerou J."/>
            <person name="Thierry J.C."/>
            <person name="Van der Oost J."/>
            <person name="Weissenbach J."/>
            <person name="Zivanovic Y."/>
            <person name="Forterre P."/>
        </authorList>
    </citation>
    <scope>NUCLEOTIDE SEQUENCE [LARGE SCALE GENOMIC DNA]</scope>
    <source>
        <strain evidence="5">GE5 / Orsay</strain>
        <strain evidence="3">Orsay</strain>
    </source>
</reference>
<feature type="transmembrane region" description="Helical" evidence="2">
    <location>
        <begin position="135"/>
        <end position="155"/>
    </location>
</feature>
<dbReference type="GO" id="GO:0015225">
    <property type="term" value="F:biotin transmembrane transporter activity"/>
    <property type="evidence" value="ECO:0007669"/>
    <property type="project" value="UniProtKB-UniRule"/>
</dbReference>
<protein>
    <submittedName>
        <fullName evidence="3">BioY biotin biosynthesis protein</fullName>
    </submittedName>
    <submittedName>
        <fullName evidence="4">Biotin synthase, putative</fullName>
    </submittedName>
</protein>
<reference evidence="3" key="3">
    <citation type="journal article" date="2001" name="Genome Res.">
        <title>Genome evolution at the genus level: comparison of three complete genomes of hyperthermophilic archaea.</title>
        <authorList>
            <person name="Lecompte O."/>
            <person name="Ripp R."/>
            <person name="Puzos-Barbe V."/>
            <person name="Duprat S."/>
            <person name="Heilig R."/>
            <person name="Dietrich J."/>
            <person name="Thierry J.C."/>
            <person name="Poch O."/>
        </authorList>
    </citation>
    <scope>NUCLEOTIDE SEQUENCE</scope>
    <source>
        <strain evidence="3">Orsay</strain>
    </source>
</reference>
<dbReference type="HOGENOM" id="CLU_077931_3_1_2"/>
<feature type="transmembrane region" description="Helical" evidence="2">
    <location>
        <begin position="105"/>
        <end position="123"/>
    </location>
</feature>
<dbReference type="PATRIC" id="fig|272844.11.peg.168"/>
<comment type="subcellular location">
    <subcellularLocation>
        <location evidence="1">Cell membrane</location>
        <topology evidence="1">Multi-pass membrane protein</topology>
    </subcellularLocation>
</comment>
<dbReference type="Proteomes" id="UP000000810">
    <property type="component" value="Chromosome"/>
</dbReference>
<gene>
    <name evidence="3" type="ordered locus">PAB2248</name>
</gene>
<keyword evidence="1" id="KW-1003">Cell membrane</keyword>
<dbReference type="PIR" id="H75203">
    <property type="entry name" value="H75203"/>
</dbReference>
<dbReference type="InterPro" id="IPR003784">
    <property type="entry name" value="BioY"/>
</dbReference>
<evidence type="ECO:0000313" key="5">
    <source>
        <dbReference type="Proteomes" id="UP000000810"/>
    </source>
</evidence>
<dbReference type="EMBL" id="AJ248283">
    <property type="protein sequence ID" value="CAB49079.1"/>
    <property type="molecule type" value="Genomic_DNA"/>
</dbReference>
<reference evidence="4 6" key="5">
    <citation type="journal article" date="2012" name="Curr. Microbiol.">
        <title>Re-annotation of two hyperthermophilic archaea Pyrococcus abyssi GE5 and Pyrococcus furiosus DSM 3638.</title>
        <authorList>
            <person name="Gao J."/>
            <person name="Wang J."/>
        </authorList>
    </citation>
    <scope>GENOME REANNOTATION</scope>
    <source>
        <strain evidence="4">GE5</strain>
        <strain evidence="6">GE5 / Orsay</strain>
    </source>
</reference>
<feature type="transmembrane region" description="Helical" evidence="2">
    <location>
        <begin position="29"/>
        <end position="47"/>
    </location>
</feature>
<dbReference type="EMBL" id="HE613800">
    <property type="protein sequence ID" value="CCE69531.1"/>
    <property type="molecule type" value="Genomic_DNA"/>
</dbReference>
<dbReference type="PANTHER" id="PTHR34295">
    <property type="entry name" value="BIOTIN TRANSPORTER BIOY"/>
    <property type="match status" value="1"/>
</dbReference>
<keyword evidence="2" id="KW-1133">Transmembrane helix</keyword>
<comment type="similarity">
    <text evidence="1">Belongs to the BioY family.</text>
</comment>
<evidence type="ECO:0000313" key="6">
    <source>
        <dbReference type="Proteomes" id="UP000009139"/>
    </source>
</evidence>
<dbReference type="AlphaFoldDB" id="Q9V2B9"/>
<keyword evidence="2" id="KW-0812">Transmembrane</keyword>
<feature type="transmembrane region" description="Helical" evidence="2">
    <location>
        <begin position="54"/>
        <end position="72"/>
    </location>
</feature>
<dbReference type="STRING" id="272844.PAB2248"/>
<keyword evidence="5" id="KW-1185">Reference proteome</keyword>
<dbReference type="GO" id="GO:0005886">
    <property type="term" value="C:plasma membrane"/>
    <property type="evidence" value="ECO:0007669"/>
    <property type="project" value="UniProtKB-SubCell"/>
</dbReference>
<evidence type="ECO:0000256" key="2">
    <source>
        <dbReference type="SAM" id="Phobius"/>
    </source>
</evidence>
<keyword evidence="1" id="KW-0813">Transport</keyword>
<dbReference type="eggNOG" id="arCOG02986">
    <property type="taxonomic scope" value="Archaea"/>
</dbReference>
<reference evidence="3" key="1">
    <citation type="submission" date="1999-07" db="EMBL/GenBank/DDBJ databases">
        <authorList>
            <person name="Genoscope"/>
        </authorList>
    </citation>
    <scope>NUCLEOTIDE SEQUENCE</scope>
    <source>
        <strain evidence="3">Orsay</strain>
    </source>
</reference>
<dbReference type="Proteomes" id="UP000009139">
    <property type="component" value="Chromosome"/>
</dbReference>
<name>Q9V2B9_PYRAB</name>
<dbReference type="OrthoDB" id="50443at2157"/>
<evidence type="ECO:0000313" key="3">
    <source>
        <dbReference type="EMBL" id="CAB49079.1"/>
    </source>
</evidence>
<proteinExistence type="inferred from homology"/>
<dbReference type="KEGG" id="pab:PAB2248"/>
<accession>Q9V2B9</accession>
<keyword evidence="1 2" id="KW-0472">Membrane</keyword>
<evidence type="ECO:0000313" key="4">
    <source>
        <dbReference type="EMBL" id="CCE69531.1"/>
    </source>
</evidence>
<dbReference type="Gene3D" id="1.10.1760.20">
    <property type="match status" value="1"/>
</dbReference>
<sequence length="163" mass="16984">MKAKEVSLVALFTALTAVGAQISISIGPVPLTLQVLFVVLAGLVLGPRLGFLSMLLYDVLGMLGFPVFAGFSGGIAHILGPTGGYIVAFPIASLIAGLGKGKVKYLTSLASLGVIYSLGWLRLSSFIGAEKALKVGVLPFILPDIVKILVAIAIVNRLNIRRP</sequence>
<organism evidence="3 5">
    <name type="scientific">Pyrococcus abyssi (strain GE5 / Orsay)</name>
    <dbReference type="NCBI Taxonomy" id="272844"/>
    <lineage>
        <taxon>Archaea</taxon>
        <taxon>Methanobacteriati</taxon>
        <taxon>Methanobacteriota</taxon>
        <taxon>Thermococci</taxon>
        <taxon>Thermococcales</taxon>
        <taxon>Thermococcaceae</taxon>
        <taxon>Pyrococcus</taxon>
    </lineage>
</organism>
<dbReference type="Pfam" id="PF02632">
    <property type="entry name" value="BioY"/>
    <property type="match status" value="1"/>
</dbReference>
<dbReference type="RefSeq" id="WP_010867279.1">
    <property type="nucleotide sequence ID" value="NC_000868.1"/>
</dbReference>
<reference evidence="3" key="2">
    <citation type="journal article" date="2000" name="J. Mol. Biol.">
        <title>Archaeal homologs of eukaryotic methylation guide small nucleolar RNAs: lessons from the Pyrococcus genomes.</title>
        <authorList>
            <person name="Gaspin C."/>
            <person name="Cavaille J."/>
            <person name="Erauso G."/>
        </authorList>
    </citation>
    <scope>NUCLEOTIDE SEQUENCE</scope>
    <source>
        <strain evidence="3">Orsay</strain>
    </source>
</reference>